<keyword evidence="2" id="KW-1185">Reference proteome</keyword>
<accession>A0A243W5N2</accession>
<dbReference type="AlphaFoldDB" id="A0A243W5N2"/>
<reference evidence="1 2" key="1">
    <citation type="submission" date="2017-01" db="EMBL/GenBank/DDBJ databases">
        <title>A new Hymenobacter.</title>
        <authorList>
            <person name="Liang Y."/>
            <person name="Feng F."/>
        </authorList>
    </citation>
    <scope>NUCLEOTIDE SEQUENCE [LARGE SCALE GENOMIC DNA]</scope>
    <source>
        <strain evidence="1">MIMBbqt21</strain>
    </source>
</reference>
<dbReference type="EMBL" id="MTSE01000042">
    <property type="protein sequence ID" value="OUJ68815.1"/>
    <property type="molecule type" value="Genomic_DNA"/>
</dbReference>
<comment type="caution">
    <text evidence="1">The sequence shown here is derived from an EMBL/GenBank/DDBJ whole genome shotgun (WGS) entry which is preliminary data.</text>
</comment>
<dbReference type="Proteomes" id="UP000194873">
    <property type="component" value="Unassembled WGS sequence"/>
</dbReference>
<evidence type="ECO:0008006" key="3">
    <source>
        <dbReference type="Google" id="ProtNLM"/>
    </source>
</evidence>
<gene>
    <name evidence="1" type="ORF">BXP70_27345</name>
</gene>
<protein>
    <recommendedName>
        <fullName evidence="3">Toxin</fullName>
    </recommendedName>
</protein>
<name>A0A243W5N2_9BACT</name>
<evidence type="ECO:0000313" key="1">
    <source>
        <dbReference type="EMBL" id="OUJ68815.1"/>
    </source>
</evidence>
<evidence type="ECO:0000313" key="2">
    <source>
        <dbReference type="Proteomes" id="UP000194873"/>
    </source>
</evidence>
<proteinExistence type="predicted"/>
<organism evidence="1 2">
    <name type="scientific">Hymenobacter crusticola</name>
    <dbReference type="NCBI Taxonomy" id="1770526"/>
    <lineage>
        <taxon>Bacteria</taxon>
        <taxon>Pseudomonadati</taxon>
        <taxon>Bacteroidota</taxon>
        <taxon>Cytophagia</taxon>
        <taxon>Cytophagales</taxon>
        <taxon>Hymenobacteraceae</taxon>
        <taxon>Hymenobacter</taxon>
    </lineage>
</organism>
<sequence>MRMRPEPIAYKLVSGDERRKNRTALSELDIAAADRAKYILRLTAYDYYVGPDPDTFNYPPPGEGPIWVFGTIVKGLEVYIKLQIGAYGAPPVCLSFHVAERTMTYPFRS</sequence>